<reference evidence="5" key="3">
    <citation type="submission" date="2018-11" db="EMBL/GenBank/DDBJ databases">
        <title>Proposal to divide the Flavobacteriaceae and reorganize its genera based on Amino Acid Identity values calculated from whole genome sequences.</title>
        <authorList>
            <person name="Nicholson A.C."/>
            <person name="Gulvik C.A."/>
            <person name="Whitney A.M."/>
            <person name="Humrighouse B.W."/>
            <person name="Bell M."/>
            <person name="Holmes B."/>
            <person name="Steigerwalt A.G."/>
            <person name="Villarma A."/>
            <person name="Sheth M."/>
            <person name="Batra D."/>
            <person name="Pryor J."/>
            <person name="Bernardet J.-F."/>
            <person name="Hugo C."/>
            <person name="Kampfer P."/>
            <person name="Newman J."/>
            <person name="McQuiston J.R."/>
        </authorList>
    </citation>
    <scope>NUCLEOTIDE SEQUENCE [LARGE SCALE GENOMIC DNA]</scope>
    <source>
        <strain evidence="5">G0188</strain>
    </source>
</reference>
<dbReference type="EMBL" id="UFVQ01000003">
    <property type="protein sequence ID" value="STD11402.1"/>
    <property type="molecule type" value="Genomic_DNA"/>
</dbReference>
<evidence type="ECO:0000313" key="5">
    <source>
        <dbReference type="Proteomes" id="UP000273270"/>
    </source>
</evidence>
<dbReference type="SUPFAM" id="SSF47336">
    <property type="entry name" value="ACP-like"/>
    <property type="match status" value="1"/>
</dbReference>
<dbReference type="PROSITE" id="PS50075">
    <property type="entry name" value="CARRIER"/>
    <property type="match status" value="1"/>
</dbReference>
<dbReference type="KEGG" id="ccau:EG346_05645"/>
<reference evidence="3 4" key="1">
    <citation type="submission" date="2018-06" db="EMBL/GenBank/DDBJ databases">
        <authorList>
            <consortium name="Pathogen Informatics"/>
            <person name="Doyle S."/>
        </authorList>
    </citation>
    <scope>NUCLEOTIDE SEQUENCE [LARGE SCALE GENOMIC DNA]</scope>
    <source>
        <strain evidence="3 4">NCTC13533</strain>
    </source>
</reference>
<reference evidence="2" key="2">
    <citation type="submission" date="2018-11" db="EMBL/GenBank/DDBJ databases">
        <title>Proposal to divide the Flavobacteriaceae and reorganize its genera based on Amino Acid Identity values calculated from whole genome sequences.</title>
        <authorList>
            <person name="Nicholson A.C."/>
            <person name="Gulvik C.A."/>
            <person name="Whitney A.M."/>
            <person name="Humrighouse B.W."/>
            <person name="Bell M."/>
            <person name="Holmes B."/>
            <person name="Steigerwalt A."/>
            <person name="Villarma A."/>
            <person name="Sheth M."/>
            <person name="Batra D."/>
            <person name="Pryor J."/>
            <person name="Bernardet J.-F."/>
            <person name="Hugo C."/>
            <person name="Kampfer P."/>
            <person name="Newman J."/>
            <person name="Mcquiston J.R."/>
        </authorList>
    </citation>
    <scope>NUCLEOTIDE SEQUENCE [LARGE SCALE GENOMIC DNA]</scope>
    <source>
        <strain evidence="2">G0188</strain>
    </source>
</reference>
<dbReference type="OrthoDB" id="1264838at2"/>
<evidence type="ECO:0000259" key="1">
    <source>
        <dbReference type="PROSITE" id="PS50075"/>
    </source>
</evidence>
<proteinExistence type="predicted"/>
<accession>A0A3G6M369</accession>
<accession>A0A376ELU8</accession>
<dbReference type="Proteomes" id="UP000255224">
    <property type="component" value="Unassembled WGS sequence"/>
</dbReference>
<name>A0A376ELU8_CHRCU</name>
<dbReference type="EMBL" id="CP033920">
    <property type="protein sequence ID" value="AZA47703.1"/>
    <property type="molecule type" value="Genomic_DNA"/>
</dbReference>
<organism evidence="3 4">
    <name type="scientific">Chryseobacterium carnipullorum</name>
    <dbReference type="NCBI Taxonomy" id="1124835"/>
    <lineage>
        <taxon>Bacteria</taxon>
        <taxon>Pseudomonadati</taxon>
        <taxon>Bacteroidota</taxon>
        <taxon>Flavobacteriia</taxon>
        <taxon>Flavobacteriales</taxon>
        <taxon>Weeksellaceae</taxon>
        <taxon>Chryseobacterium group</taxon>
        <taxon>Chryseobacterium</taxon>
    </lineage>
</organism>
<evidence type="ECO:0000313" key="3">
    <source>
        <dbReference type="EMBL" id="STD11402.1"/>
    </source>
</evidence>
<evidence type="ECO:0000313" key="2">
    <source>
        <dbReference type="EMBL" id="AZA47703.1"/>
    </source>
</evidence>
<dbReference type="Gene3D" id="1.10.1200.10">
    <property type="entry name" value="ACP-like"/>
    <property type="match status" value="1"/>
</dbReference>
<keyword evidence="5" id="KW-1185">Reference proteome</keyword>
<dbReference type="Proteomes" id="UP000273270">
    <property type="component" value="Chromosome"/>
</dbReference>
<feature type="domain" description="Carrier" evidence="1">
    <location>
        <begin position="1"/>
        <end position="88"/>
    </location>
</feature>
<dbReference type="InterPro" id="IPR036736">
    <property type="entry name" value="ACP-like_sf"/>
</dbReference>
<sequence length="97" mass="10999">METDLIKKEIKEIIIDVLKLDMTPDQIDNEKSLFGSEDDPESGIIQDSLVVLEIATVLSEKYNIDPSEFNEQTFMNINSLADLVIEKGNLIEEKVEN</sequence>
<protein>
    <submittedName>
        <fullName evidence="3">Acyl carrier protein</fullName>
    </submittedName>
</protein>
<gene>
    <name evidence="2" type="ORF">EG346_05645</name>
    <name evidence="3" type="ORF">NCTC13533_05018</name>
</gene>
<dbReference type="RefSeq" id="WP_123877260.1">
    <property type="nucleotide sequence ID" value="NZ_CP033920.1"/>
</dbReference>
<dbReference type="AlphaFoldDB" id="A0A376ELU8"/>
<evidence type="ECO:0000313" key="4">
    <source>
        <dbReference type="Proteomes" id="UP000255224"/>
    </source>
</evidence>
<dbReference type="InterPro" id="IPR009081">
    <property type="entry name" value="PP-bd_ACP"/>
</dbReference>